<dbReference type="Proteomes" id="UP000801864">
    <property type="component" value="Unassembled WGS sequence"/>
</dbReference>
<gene>
    <name evidence="1" type="ORF">CFAM422_004073</name>
</gene>
<reference evidence="1 2" key="1">
    <citation type="submission" date="2018-06" db="EMBL/GenBank/DDBJ databases">
        <title>Genome analysis of cellulolytic fungus Trichoderma lentiforme CFAM-422.</title>
        <authorList>
            <person name="Steindorff A.S."/>
            <person name="Formighieri E.F."/>
            <person name="Midorikawa G.E.O."/>
            <person name="Tamietti M.S."/>
            <person name="Ramos E.Z."/>
            <person name="Silva A.S."/>
            <person name="Bon E.P.S."/>
            <person name="Mendes T.D."/>
            <person name="Damaso M.C.T."/>
            <person name="Favaro L.C.L."/>
        </authorList>
    </citation>
    <scope>NUCLEOTIDE SEQUENCE [LARGE SCALE GENOMIC DNA]</scope>
    <source>
        <strain evidence="1 2">CFAM-422</strain>
    </source>
</reference>
<name>A0A9P4XIF6_9HYPO</name>
<evidence type="ECO:0000313" key="2">
    <source>
        <dbReference type="Proteomes" id="UP000801864"/>
    </source>
</evidence>
<protein>
    <submittedName>
        <fullName evidence="1">Uncharacterized protein</fullName>
    </submittedName>
</protein>
<keyword evidence="2" id="KW-1185">Reference proteome</keyword>
<sequence length="92" mass="10136">MDEFTKCKPSHNDCFLGYPESSKQENLVTQLIQGESSGESGLTTTEEPRPTLAAGQDGILIAAANTTRAIAEQVRFNLYLRHRHVYQPGSGR</sequence>
<dbReference type="EMBL" id="QLNT01000006">
    <property type="protein sequence ID" value="KAF3073639.1"/>
    <property type="molecule type" value="Genomic_DNA"/>
</dbReference>
<proteinExistence type="predicted"/>
<accession>A0A9P4XIF6</accession>
<evidence type="ECO:0000313" key="1">
    <source>
        <dbReference type="EMBL" id="KAF3073639.1"/>
    </source>
</evidence>
<organism evidence="1 2">
    <name type="scientific">Trichoderma lentiforme</name>
    <dbReference type="NCBI Taxonomy" id="1567552"/>
    <lineage>
        <taxon>Eukaryota</taxon>
        <taxon>Fungi</taxon>
        <taxon>Dikarya</taxon>
        <taxon>Ascomycota</taxon>
        <taxon>Pezizomycotina</taxon>
        <taxon>Sordariomycetes</taxon>
        <taxon>Hypocreomycetidae</taxon>
        <taxon>Hypocreales</taxon>
        <taxon>Hypocreaceae</taxon>
        <taxon>Trichoderma</taxon>
    </lineage>
</organism>
<comment type="caution">
    <text evidence="1">The sequence shown here is derived from an EMBL/GenBank/DDBJ whole genome shotgun (WGS) entry which is preliminary data.</text>
</comment>
<dbReference type="AlphaFoldDB" id="A0A9P4XIF6"/>